<dbReference type="CDD" id="cd05233">
    <property type="entry name" value="SDR_c"/>
    <property type="match status" value="1"/>
</dbReference>
<dbReference type="SUPFAM" id="SSF51735">
    <property type="entry name" value="NAD(P)-binding Rossmann-fold domains"/>
    <property type="match status" value="1"/>
</dbReference>
<organism evidence="4 5">
    <name type="scientific">Tegillarca granosa</name>
    <name type="common">Malaysian cockle</name>
    <name type="synonym">Anadara granosa</name>
    <dbReference type="NCBI Taxonomy" id="220873"/>
    <lineage>
        <taxon>Eukaryota</taxon>
        <taxon>Metazoa</taxon>
        <taxon>Spiralia</taxon>
        <taxon>Lophotrochozoa</taxon>
        <taxon>Mollusca</taxon>
        <taxon>Bivalvia</taxon>
        <taxon>Autobranchia</taxon>
        <taxon>Pteriomorphia</taxon>
        <taxon>Arcoida</taxon>
        <taxon>Arcoidea</taxon>
        <taxon>Arcidae</taxon>
        <taxon>Tegillarca</taxon>
    </lineage>
</organism>
<dbReference type="PANTHER" id="PTHR42879">
    <property type="entry name" value="3-OXOACYL-(ACYL-CARRIER-PROTEIN) REDUCTASE"/>
    <property type="match status" value="1"/>
</dbReference>
<accession>A0ABQ9EXY5</accession>
<protein>
    <recommendedName>
        <fullName evidence="2">3-oxoacyl-[acyl-carrier-protein] reductase</fullName>
        <ecNumber evidence="2">1.1.1.100</ecNumber>
    </recommendedName>
</protein>
<comment type="caution">
    <text evidence="4">The sequence shown here is derived from an EMBL/GenBank/DDBJ whole genome shotgun (WGS) entry which is preliminary data.</text>
</comment>
<dbReference type="EMBL" id="JARBDR010000640">
    <property type="protein sequence ID" value="KAJ8310024.1"/>
    <property type="molecule type" value="Genomic_DNA"/>
</dbReference>
<comment type="catalytic activity">
    <reaction evidence="3">
        <text>a (3R)-hydroxyacyl-[ACP] + NADP(+) = a 3-oxoacyl-[ACP] + NADPH + H(+)</text>
        <dbReference type="Rhea" id="RHEA:17397"/>
        <dbReference type="Rhea" id="RHEA-COMP:9916"/>
        <dbReference type="Rhea" id="RHEA-COMP:9945"/>
        <dbReference type="ChEBI" id="CHEBI:15378"/>
        <dbReference type="ChEBI" id="CHEBI:57783"/>
        <dbReference type="ChEBI" id="CHEBI:58349"/>
        <dbReference type="ChEBI" id="CHEBI:78776"/>
        <dbReference type="ChEBI" id="CHEBI:78827"/>
        <dbReference type="EC" id="1.1.1.100"/>
    </reaction>
</comment>
<keyword evidence="5" id="KW-1185">Reference proteome</keyword>
<dbReference type="Proteomes" id="UP001217089">
    <property type="component" value="Unassembled WGS sequence"/>
</dbReference>
<dbReference type="InterPro" id="IPR050259">
    <property type="entry name" value="SDR"/>
</dbReference>
<dbReference type="Pfam" id="PF00106">
    <property type="entry name" value="adh_short"/>
    <property type="match status" value="1"/>
</dbReference>
<dbReference type="Gene3D" id="3.40.50.720">
    <property type="entry name" value="NAD(P)-binding Rossmann-like Domain"/>
    <property type="match status" value="1"/>
</dbReference>
<evidence type="ECO:0000313" key="5">
    <source>
        <dbReference type="Proteomes" id="UP001217089"/>
    </source>
</evidence>
<dbReference type="EC" id="1.1.1.100" evidence="2"/>
<gene>
    <name evidence="4" type="ORF">KUTeg_011889</name>
</gene>
<evidence type="ECO:0000256" key="3">
    <source>
        <dbReference type="ARBA" id="ARBA00048508"/>
    </source>
</evidence>
<dbReference type="InterPro" id="IPR002347">
    <property type="entry name" value="SDR_fam"/>
</dbReference>
<reference evidence="4 5" key="1">
    <citation type="submission" date="2022-12" db="EMBL/GenBank/DDBJ databases">
        <title>Chromosome-level genome of Tegillarca granosa.</title>
        <authorList>
            <person name="Kim J."/>
        </authorList>
    </citation>
    <scope>NUCLEOTIDE SEQUENCE [LARGE SCALE GENOMIC DNA]</scope>
    <source>
        <strain evidence="4">Teg-2019</strain>
        <tissue evidence="4">Adductor muscle</tissue>
    </source>
</reference>
<name>A0ABQ9EXY5_TEGGR</name>
<evidence type="ECO:0000256" key="1">
    <source>
        <dbReference type="ARBA" id="ARBA00006484"/>
    </source>
</evidence>
<evidence type="ECO:0000256" key="2">
    <source>
        <dbReference type="ARBA" id="ARBA00012948"/>
    </source>
</evidence>
<dbReference type="InterPro" id="IPR036291">
    <property type="entry name" value="NAD(P)-bd_dom_sf"/>
</dbReference>
<comment type="similarity">
    <text evidence="1">Belongs to the short-chain dehydrogenases/reductases (SDR) family.</text>
</comment>
<proteinExistence type="inferred from homology"/>
<evidence type="ECO:0000313" key="4">
    <source>
        <dbReference type="EMBL" id="KAJ8310024.1"/>
    </source>
</evidence>
<sequence>MAYFQTKYQRINEEANTVSGKSALVTGSTSGIGLAIAKCLASNGCKVILHGSREKKDATAAINEVQSRNKEIPIHYIQTDLKQPNGAEYLCNEIAELTLTGQISVWLLVAITLERYVVTDTAKH</sequence>